<feature type="compositionally biased region" description="Basic and acidic residues" evidence="2">
    <location>
        <begin position="795"/>
        <end position="809"/>
    </location>
</feature>
<dbReference type="FunFam" id="2.30.29.30:FF:000132">
    <property type="entry name" value="pleckstrin homology domain-containing family G member 2"/>
    <property type="match status" value="1"/>
</dbReference>
<feature type="region of interest" description="Disordered" evidence="2">
    <location>
        <begin position="775"/>
        <end position="862"/>
    </location>
</feature>
<dbReference type="Ensembl" id="ENSSRHT00000086778.1">
    <property type="protein sequence ID" value="ENSSRHP00000084491.1"/>
    <property type="gene ID" value="ENSSRHG00000041837.1"/>
</dbReference>
<dbReference type="InterPro" id="IPR000219">
    <property type="entry name" value="DH_dom"/>
</dbReference>
<dbReference type="SUPFAM" id="SSF48065">
    <property type="entry name" value="DBL homology domain (DH-domain)"/>
    <property type="match status" value="1"/>
</dbReference>
<dbReference type="SMART" id="SM00233">
    <property type="entry name" value="PH"/>
    <property type="match status" value="1"/>
</dbReference>
<reference evidence="5" key="2">
    <citation type="submission" date="2025-09" db="UniProtKB">
        <authorList>
            <consortium name="Ensembl"/>
        </authorList>
    </citation>
    <scope>IDENTIFICATION</scope>
</reference>
<dbReference type="PANTHER" id="PTHR45924">
    <property type="entry name" value="FI17866P1"/>
    <property type="match status" value="1"/>
</dbReference>
<keyword evidence="6" id="KW-1185">Reference proteome</keyword>
<protein>
    <submittedName>
        <fullName evidence="5">Pleckstrin homology and RhoGEF domain containing G1</fullName>
    </submittedName>
</protein>
<reference evidence="5" key="1">
    <citation type="submission" date="2025-08" db="UniProtKB">
        <authorList>
            <consortium name="Ensembl"/>
        </authorList>
    </citation>
    <scope>IDENTIFICATION</scope>
</reference>
<dbReference type="InterPro" id="IPR001849">
    <property type="entry name" value="PH_domain"/>
</dbReference>
<dbReference type="PROSITE" id="PS50010">
    <property type="entry name" value="DH_2"/>
    <property type="match status" value="1"/>
</dbReference>
<evidence type="ECO:0000259" key="4">
    <source>
        <dbReference type="PROSITE" id="PS50010"/>
    </source>
</evidence>
<feature type="domain" description="DH" evidence="4">
    <location>
        <begin position="88"/>
        <end position="249"/>
    </location>
</feature>
<dbReference type="InterPro" id="IPR011993">
    <property type="entry name" value="PH-like_dom_sf"/>
</dbReference>
<feature type="compositionally biased region" description="Polar residues" evidence="2">
    <location>
        <begin position="65"/>
        <end position="77"/>
    </location>
</feature>
<dbReference type="AlphaFoldDB" id="A0A673M8P8"/>
<accession>A0A673M8P8</accession>
<feature type="compositionally biased region" description="Polar residues" evidence="2">
    <location>
        <begin position="548"/>
        <end position="559"/>
    </location>
</feature>
<dbReference type="CDD" id="cd00160">
    <property type="entry name" value="RhoGEF"/>
    <property type="match status" value="1"/>
</dbReference>
<feature type="compositionally biased region" description="Polar residues" evidence="2">
    <location>
        <begin position="810"/>
        <end position="844"/>
    </location>
</feature>
<dbReference type="Pfam" id="PF22697">
    <property type="entry name" value="SOS1_NGEF_PH"/>
    <property type="match status" value="1"/>
</dbReference>
<organism evidence="5 6">
    <name type="scientific">Sinocyclocheilus rhinocerous</name>
    <dbReference type="NCBI Taxonomy" id="307959"/>
    <lineage>
        <taxon>Eukaryota</taxon>
        <taxon>Metazoa</taxon>
        <taxon>Chordata</taxon>
        <taxon>Craniata</taxon>
        <taxon>Vertebrata</taxon>
        <taxon>Euteleostomi</taxon>
        <taxon>Actinopterygii</taxon>
        <taxon>Neopterygii</taxon>
        <taxon>Teleostei</taxon>
        <taxon>Ostariophysi</taxon>
        <taxon>Cypriniformes</taxon>
        <taxon>Cyprinidae</taxon>
        <taxon>Cyprininae</taxon>
        <taxon>Sinocyclocheilus</taxon>
    </lineage>
</organism>
<feature type="region of interest" description="Disordered" evidence="2">
    <location>
        <begin position="500"/>
        <end position="587"/>
    </location>
</feature>
<feature type="compositionally biased region" description="Polar residues" evidence="2">
    <location>
        <begin position="783"/>
        <end position="794"/>
    </location>
</feature>
<feature type="compositionally biased region" description="Polar residues" evidence="2">
    <location>
        <begin position="985"/>
        <end position="999"/>
    </location>
</feature>
<dbReference type="PROSITE" id="PS50003">
    <property type="entry name" value="PH_DOMAIN"/>
    <property type="match status" value="1"/>
</dbReference>
<name>A0A673M8P8_9TELE</name>
<dbReference type="GO" id="GO:0005085">
    <property type="term" value="F:guanyl-nucleotide exchange factor activity"/>
    <property type="evidence" value="ECO:0007669"/>
    <property type="project" value="InterPro"/>
</dbReference>
<dbReference type="Gene3D" id="2.30.29.30">
    <property type="entry name" value="Pleckstrin-homology domain (PH domain)/Phosphotyrosine-binding domain (PTB)"/>
    <property type="match status" value="1"/>
</dbReference>
<feature type="compositionally biased region" description="Low complexity" evidence="2">
    <location>
        <begin position="569"/>
        <end position="586"/>
    </location>
</feature>
<dbReference type="PANTHER" id="PTHR45924:SF1">
    <property type="entry name" value="PLECKSTRIN HOMOLOGY DOMAIN-CONTAINING FAMILY G MEMBER 1"/>
    <property type="match status" value="1"/>
</dbReference>
<dbReference type="GO" id="GO:0031267">
    <property type="term" value="F:small GTPase binding"/>
    <property type="evidence" value="ECO:0007669"/>
    <property type="project" value="TreeGrafter"/>
</dbReference>
<feature type="region of interest" description="Disordered" evidence="2">
    <location>
        <begin position="1"/>
        <end position="83"/>
    </location>
</feature>
<feature type="domain" description="PH" evidence="3">
    <location>
        <begin position="273"/>
        <end position="372"/>
    </location>
</feature>
<dbReference type="SMART" id="SM00325">
    <property type="entry name" value="RhoGEF"/>
    <property type="match status" value="1"/>
</dbReference>
<dbReference type="Proteomes" id="UP000472270">
    <property type="component" value="Unassembled WGS sequence"/>
</dbReference>
<proteinExistence type="predicted"/>
<evidence type="ECO:0000313" key="6">
    <source>
        <dbReference type="Proteomes" id="UP000472270"/>
    </source>
</evidence>
<dbReference type="InterPro" id="IPR055251">
    <property type="entry name" value="SOS1_NGEF_PH"/>
</dbReference>
<keyword evidence="1" id="KW-0597">Phosphoprotein</keyword>
<evidence type="ECO:0000313" key="5">
    <source>
        <dbReference type="Ensembl" id="ENSSRHP00000084491.1"/>
    </source>
</evidence>
<feature type="region of interest" description="Disordered" evidence="2">
    <location>
        <begin position="985"/>
        <end position="1014"/>
    </location>
</feature>
<dbReference type="CDD" id="cd13243">
    <property type="entry name" value="PH_PLEKHG1_G2_G3"/>
    <property type="match status" value="1"/>
</dbReference>
<dbReference type="Gene3D" id="1.20.900.10">
    <property type="entry name" value="Dbl homology (DH) domain"/>
    <property type="match status" value="2"/>
</dbReference>
<evidence type="ECO:0000256" key="1">
    <source>
        <dbReference type="ARBA" id="ARBA00022553"/>
    </source>
</evidence>
<dbReference type="SUPFAM" id="SSF50729">
    <property type="entry name" value="PH domain-like"/>
    <property type="match status" value="1"/>
</dbReference>
<sequence length="1234" mass="138639">MDSTHCNERPVSYGSTSSSASSRDSHCSLGGRPVLGSAPERDHDSGAIRLELVPAQQLEEEETGRQTPTPTNQSHADIQSPEGRKVQYVDRVVEEILETEKTYVQDLRSIVQDYLECISNQSLLLLGDEERSSLFGNIHEIYRFNRRQINNMSLTCLYCAYLPKSESVAILTECMRNKTVAKFLRERQESLKHSLPLGSYLLKPVQRILKYHLLLHEIATHLEKDSEMYDVIQEAIDTMQRVAWHINDMKRKHEHAVRLQEIQSLLTNWKGPDLIGYGELVLEGTFRIQRAKNERTLFLFDKLLLITKKREETYTYKAHILCCNLMLVEVIPKEPLSFTVFHYKNPKLQHTVQAKSQQDKKMWVLHLKRLILENHPAKIPAKVRTCTYAHCPCSASVQCTLLLGSCEGPSPRRVRRKTGETHKSLQNKVITPPILRVTAPPEGDRDERYSRMLGTGEEPSFRNIWTDHRVRRAMFPTRQKSFQIDDDEDIYQMFLPTENDMSSHDAESDHETADHPERPCSWHVEQTRPSRLDLPTSRSRILRRASSVGENQSEQQSPTKRALQEEETTNQTESSSNEISGSSSAEQLTIDDIENVYDNISYEELQAMGLIRKDQVNHGDSAVSEVKSRIAPQVIITPIETESPCESNRSSGQGGEPLETCELQIVEDEENVYDTIVFQEPPVLAAVMDQGKPESLKTSEVDLMASQILGGFASEEKLCPTNKTEVEQPPISSAAISDTEAYQLSTADHTLEQVEEIWTDLENYIRHNEKKPDRLPAAFPVSETDTACKTQESPNKVHDTPRKAQDSPRKTYNSPSKGNRLQQRASDSQCKAQESPSKKANSAHKTNDSPYEASSPALGERGKNRVFLMARQYSQKIKKTNQLLKMKSMDHESSCAKLRLGKQKDLAAILEEKKQGGTAIGARIAEYSHLYEQVVFKGSPSTTPMLKSSISISSTQESDWLSCTYSNGELADFVSWPAETTVCTSTPQRGLAPASSTPALKNLPPTPSTPPNQRWSACVTPIKDDSDHIYTSIGPRNAKVSPHNRCQSSSSLIDQTGIENGRGPSNQVWEVNANESRTHMSRQHSLPDCPIQGTSDLSVPCDITLRDSQQILVLNKKVPLNAQSATENYLANFKDTGDDDDDYVEIRSEDEGEEQEQEIAQPHSLSGTAVNYCNPPQGSMQTLVKGQQVSTNPEMALQGYLWNDPDCSQQGVNQPTIVQSLREKFQCLSSSSFA</sequence>
<dbReference type="InterPro" id="IPR043324">
    <property type="entry name" value="PH_PLEKHG1_G2_G3"/>
</dbReference>
<feature type="compositionally biased region" description="Basic and acidic residues" evidence="2">
    <location>
        <begin position="501"/>
        <end position="531"/>
    </location>
</feature>
<dbReference type="Pfam" id="PF00621">
    <property type="entry name" value="RhoGEF"/>
    <property type="match status" value="1"/>
</dbReference>
<dbReference type="InterPro" id="IPR035899">
    <property type="entry name" value="DBL_dom_sf"/>
</dbReference>
<feature type="compositionally biased region" description="Low complexity" evidence="2">
    <location>
        <begin position="10"/>
        <end position="22"/>
    </location>
</feature>
<evidence type="ECO:0000259" key="3">
    <source>
        <dbReference type="PROSITE" id="PS50003"/>
    </source>
</evidence>
<evidence type="ECO:0000256" key="2">
    <source>
        <dbReference type="SAM" id="MobiDB-lite"/>
    </source>
</evidence>